<keyword evidence="2" id="KW-1185">Reference proteome</keyword>
<sequence length="214" mass="24259">MRFEFECGVLLNYSPRGTSDRAKNSRILKGRLKNANPKTINDVCRVLNNNENSEVLRIFFENNQCLVPVPRSAPLLRNALWPTLRIAELFVQNGIGSSVSTMVNRIDPVPKSSQFYSAEDRPTISTHLRSLRVNPPPPDTNNFILIDDILTLGRTTTACALKIKEILPNANIKIFSLMRTIGRQDDIDLLLNPRTDYIYYNSETGKSWIPNLDV</sequence>
<name>A0ABU1ES41_9FLAO</name>
<proteinExistence type="predicted"/>
<evidence type="ECO:0000313" key="1">
    <source>
        <dbReference type="EMBL" id="MDR5591213.1"/>
    </source>
</evidence>
<dbReference type="Proteomes" id="UP001257234">
    <property type="component" value="Unassembled WGS sequence"/>
</dbReference>
<accession>A0ABU1ES41</accession>
<comment type="caution">
    <text evidence="1">The sequence shown here is derived from an EMBL/GenBank/DDBJ whole genome shotgun (WGS) entry which is preliminary data.</text>
</comment>
<evidence type="ECO:0000313" key="2">
    <source>
        <dbReference type="Proteomes" id="UP001257234"/>
    </source>
</evidence>
<gene>
    <name evidence="1" type="ORF">RE431_11240</name>
</gene>
<organism evidence="1 2">
    <name type="scientific">Christiangramia sediminicola</name>
    <dbReference type="NCBI Taxonomy" id="3073267"/>
    <lineage>
        <taxon>Bacteria</taxon>
        <taxon>Pseudomonadati</taxon>
        <taxon>Bacteroidota</taxon>
        <taxon>Flavobacteriia</taxon>
        <taxon>Flavobacteriales</taxon>
        <taxon>Flavobacteriaceae</taxon>
        <taxon>Christiangramia</taxon>
    </lineage>
</organism>
<dbReference type="RefSeq" id="WP_309562080.1">
    <property type="nucleotide sequence ID" value="NZ_JAVJIU010000004.1"/>
</dbReference>
<protein>
    <recommendedName>
        <fullName evidence="3">Phosphoribosyltransferase domain-containing protein</fullName>
    </recommendedName>
</protein>
<dbReference type="EMBL" id="JAVJIU010000004">
    <property type="protein sequence ID" value="MDR5591213.1"/>
    <property type="molecule type" value="Genomic_DNA"/>
</dbReference>
<reference evidence="2" key="1">
    <citation type="submission" date="2023-07" db="EMBL/GenBank/DDBJ databases">
        <title>Christiangramia sp. SM2212., a novel bacterium of the family Flavobacteriaceae isolated from the sea sediment.</title>
        <authorList>
            <person name="Wang J."/>
            <person name="Zhang X."/>
        </authorList>
    </citation>
    <scope>NUCLEOTIDE SEQUENCE [LARGE SCALE GENOMIC DNA]</scope>
    <source>
        <strain evidence="2">SM2212</strain>
    </source>
</reference>
<evidence type="ECO:0008006" key="3">
    <source>
        <dbReference type="Google" id="ProtNLM"/>
    </source>
</evidence>